<keyword evidence="1" id="KW-0812">Transmembrane</keyword>
<dbReference type="RefSeq" id="WP_344809474.1">
    <property type="nucleotide sequence ID" value="NZ_BAABAB010000050.1"/>
</dbReference>
<evidence type="ECO:0000313" key="3">
    <source>
        <dbReference type="Proteomes" id="UP001501490"/>
    </source>
</evidence>
<evidence type="ECO:0000313" key="2">
    <source>
        <dbReference type="EMBL" id="GAA3640081.1"/>
    </source>
</evidence>
<keyword evidence="1" id="KW-1133">Transmembrane helix</keyword>
<gene>
    <name evidence="2" type="ORF">GCM10022236_48350</name>
</gene>
<reference evidence="3" key="1">
    <citation type="journal article" date="2019" name="Int. J. Syst. Evol. Microbiol.">
        <title>The Global Catalogue of Microorganisms (GCM) 10K type strain sequencing project: providing services to taxonomists for standard genome sequencing and annotation.</title>
        <authorList>
            <consortium name="The Broad Institute Genomics Platform"/>
            <consortium name="The Broad Institute Genome Sequencing Center for Infectious Disease"/>
            <person name="Wu L."/>
            <person name="Ma J."/>
        </authorList>
    </citation>
    <scope>NUCLEOTIDE SEQUENCE [LARGE SCALE GENOMIC DNA]</scope>
    <source>
        <strain evidence="3">JCM 16929</strain>
    </source>
</reference>
<accession>A0ABP7AUC3</accession>
<evidence type="ECO:0000256" key="1">
    <source>
        <dbReference type="SAM" id="Phobius"/>
    </source>
</evidence>
<feature type="transmembrane region" description="Helical" evidence="1">
    <location>
        <begin position="31"/>
        <end position="51"/>
    </location>
</feature>
<keyword evidence="1" id="KW-0472">Membrane</keyword>
<organism evidence="2 3">
    <name type="scientific">Microlunatus ginsengisoli</name>
    <dbReference type="NCBI Taxonomy" id="363863"/>
    <lineage>
        <taxon>Bacteria</taxon>
        <taxon>Bacillati</taxon>
        <taxon>Actinomycetota</taxon>
        <taxon>Actinomycetes</taxon>
        <taxon>Propionibacteriales</taxon>
        <taxon>Propionibacteriaceae</taxon>
        <taxon>Microlunatus</taxon>
    </lineage>
</organism>
<proteinExistence type="predicted"/>
<dbReference type="EMBL" id="BAABAB010000050">
    <property type="protein sequence ID" value="GAA3640081.1"/>
    <property type="molecule type" value="Genomic_DNA"/>
</dbReference>
<keyword evidence="3" id="KW-1185">Reference proteome</keyword>
<protein>
    <submittedName>
        <fullName evidence="2">Uncharacterized protein</fullName>
    </submittedName>
</protein>
<sequence>MPTATDSPSRTPIPTVTMPRVVAASSRRRRALVGMLLAAIVFGTALIAQLGCEQLRAAAPIGSSDAYGRVVTGYSWSLSPIGFTVRYDDGSSATRLWW</sequence>
<dbReference type="Proteomes" id="UP001501490">
    <property type="component" value="Unassembled WGS sequence"/>
</dbReference>
<name>A0ABP7AUC3_9ACTN</name>
<comment type="caution">
    <text evidence="2">The sequence shown here is derived from an EMBL/GenBank/DDBJ whole genome shotgun (WGS) entry which is preliminary data.</text>
</comment>